<accession>A0AAD7HHE4</accession>
<keyword evidence="2" id="KW-1185">Reference proteome</keyword>
<proteinExistence type="predicted"/>
<dbReference type="AlphaFoldDB" id="A0AAD7HHE4"/>
<gene>
    <name evidence="1" type="ORF">B0H16DRAFT_1335980</name>
</gene>
<sequence length="166" mass="18218">MNTILPLLPDVMVSWGKVRIVCGDSIRTASAARRGGAPERDTSYVRVGQRRETRWETQICYGRLEEVLVCEVPNGKMWGEFSGETRLLAVITPCSTNGQDATARIVSHSRMVATIVTDIQTVVAVVGRIPTRGKWGIIDRGPGSVKPEFVPSVAYIDSEALEMVDE</sequence>
<reference evidence="1" key="1">
    <citation type="submission" date="2023-03" db="EMBL/GenBank/DDBJ databases">
        <title>Massive genome expansion in bonnet fungi (Mycena s.s.) driven by repeated elements and novel gene families across ecological guilds.</title>
        <authorList>
            <consortium name="Lawrence Berkeley National Laboratory"/>
            <person name="Harder C.B."/>
            <person name="Miyauchi S."/>
            <person name="Viragh M."/>
            <person name="Kuo A."/>
            <person name="Thoen E."/>
            <person name="Andreopoulos B."/>
            <person name="Lu D."/>
            <person name="Skrede I."/>
            <person name="Drula E."/>
            <person name="Henrissat B."/>
            <person name="Morin E."/>
            <person name="Kohler A."/>
            <person name="Barry K."/>
            <person name="LaButti K."/>
            <person name="Morin E."/>
            <person name="Salamov A."/>
            <person name="Lipzen A."/>
            <person name="Mereny Z."/>
            <person name="Hegedus B."/>
            <person name="Baldrian P."/>
            <person name="Stursova M."/>
            <person name="Weitz H."/>
            <person name="Taylor A."/>
            <person name="Grigoriev I.V."/>
            <person name="Nagy L.G."/>
            <person name="Martin F."/>
            <person name="Kauserud H."/>
        </authorList>
    </citation>
    <scope>NUCLEOTIDE SEQUENCE</scope>
    <source>
        <strain evidence="1">CBHHK182m</strain>
    </source>
</reference>
<dbReference type="EMBL" id="JARKIB010000238">
    <property type="protein sequence ID" value="KAJ7720654.1"/>
    <property type="molecule type" value="Genomic_DNA"/>
</dbReference>
<evidence type="ECO:0000313" key="1">
    <source>
        <dbReference type="EMBL" id="KAJ7720654.1"/>
    </source>
</evidence>
<protein>
    <submittedName>
        <fullName evidence="1">Uncharacterized protein</fullName>
    </submittedName>
</protein>
<dbReference type="Proteomes" id="UP001215598">
    <property type="component" value="Unassembled WGS sequence"/>
</dbReference>
<evidence type="ECO:0000313" key="2">
    <source>
        <dbReference type="Proteomes" id="UP001215598"/>
    </source>
</evidence>
<comment type="caution">
    <text evidence="1">The sequence shown here is derived from an EMBL/GenBank/DDBJ whole genome shotgun (WGS) entry which is preliminary data.</text>
</comment>
<name>A0AAD7HHE4_9AGAR</name>
<organism evidence="1 2">
    <name type="scientific">Mycena metata</name>
    <dbReference type="NCBI Taxonomy" id="1033252"/>
    <lineage>
        <taxon>Eukaryota</taxon>
        <taxon>Fungi</taxon>
        <taxon>Dikarya</taxon>
        <taxon>Basidiomycota</taxon>
        <taxon>Agaricomycotina</taxon>
        <taxon>Agaricomycetes</taxon>
        <taxon>Agaricomycetidae</taxon>
        <taxon>Agaricales</taxon>
        <taxon>Marasmiineae</taxon>
        <taxon>Mycenaceae</taxon>
        <taxon>Mycena</taxon>
    </lineage>
</organism>